<dbReference type="STRING" id="384616.Pisl_0882"/>
<keyword evidence="3" id="KW-1185">Reference proteome</keyword>
<dbReference type="SUPFAM" id="SSF116726">
    <property type="entry name" value="TrkA C-terminal domain-like"/>
    <property type="match status" value="1"/>
</dbReference>
<dbReference type="HOGENOM" id="CLU_1307885_0_0_2"/>
<proteinExistence type="predicted"/>
<dbReference type="OrthoDB" id="26991at2157"/>
<dbReference type="InterPro" id="IPR036721">
    <property type="entry name" value="RCK_C_sf"/>
</dbReference>
<reference evidence="2" key="1">
    <citation type="submission" date="2006-12" db="EMBL/GenBank/DDBJ databases">
        <title>Complete sequence of Pyrobaculum islandicum DSM 4184.</title>
        <authorList>
            <person name="Copeland A."/>
            <person name="Lucas S."/>
            <person name="Lapidus A."/>
            <person name="Barry K."/>
            <person name="Detter J.C."/>
            <person name="Glavina del Rio T."/>
            <person name="Dalin E."/>
            <person name="Tice H."/>
            <person name="Pitluck S."/>
            <person name="Meincke L."/>
            <person name="Brettin T."/>
            <person name="Bruce D."/>
            <person name="Han C."/>
            <person name="Tapia R."/>
            <person name="Gilna P."/>
            <person name="Schmutz J."/>
            <person name="Larimer F."/>
            <person name="Land M."/>
            <person name="Hauser L."/>
            <person name="Kyrpides N."/>
            <person name="Mikhailova N."/>
            <person name="Cozen A.E."/>
            <person name="Fitz-Gibbon S.T."/>
            <person name="House C.H."/>
            <person name="Saltikov C."/>
            <person name="Lowe T."/>
            <person name="Richardson P."/>
        </authorList>
    </citation>
    <scope>NUCLEOTIDE SEQUENCE [LARGE SCALE GENOMIC DNA]</scope>
    <source>
        <strain evidence="2">DSM 4184</strain>
    </source>
</reference>
<dbReference type="Gene3D" id="3.30.70.1450">
    <property type="entry name" value="Regulator of K+ conductance, C-terminal domain"/>
    <property type="match status" value="1"/>
</dbReference>
<evidence type="ECO:0000313" key="3">
    <source>
        <dbReference type="Proteomes" id="UP000002595"/>
    </source>
</evidence>
<accession>A1RSX6</accession>
<dbReference type="InterPro" id="IPR006037">
    <property type="entry name" value="RCK_C"/>
</dbReference>
<dbReference type="Pfam" id="PF02080">
    <property type="entry name" value="TrkA_C"/>
    <property type="match status" value="1"/>
</dbReference>
<dbReference type="PROSITE" id="PS51202">
    <property type="entry name" value="RCK_C"/>
    <property type="match status" value="1"/>
</dbReference>
<feature type="domain" description="RCK C-terminal" evidence="1">
    <location>
        <begin position="132"/>
        <end position="209"/>
    </location>
</feature>
<dbReference type="Proteomes" id="UP000002595">
    <property type="component" value="Chromosome"/>
</dbReference>
<dbReference type="GeneID" id="4617575"/>
<organism evidence="2 3">
    <name type="scientific">Pyrobaculum islandicum (strain DSM 4184 / JCM 9189 / GEO3)</name>
    <dbReference type="NCBI Taxonomy" id="384616"/>
    <lineage>
        <taxon>Archaea</taxon>
        <taxon>Thermoproteota</taxon>
        <taxon>Thermoprotei</taxon>
        <taxon>Thermoproteales</taxon>
        <taxon>Thermoproteaceae</taxon>
        <taxon>Pyrobaculum</taxon>
    </lineage>
</organism>
<dbReference type="eggNOG" id="arCOG01957">
    <property type="taxonomic scope" value="Archaea"/>
</dbReference>
<dbReference type="AlphaFoldDB" id="A1RSX6"/>
<gene>
    <name evidence="2" type="ordered locus">Pisl_0882</name>
</gene>
<sequence>MVKEALILDSNDDLGPQLARVLVENGYIVRVLATPERGKAYEREPVYIHNLTENYEKIIRELDFSRVEIAIFPSPNDMFNLTFAKVAKSQGVPIVVITTRSDAIATTAEEEGIIAIVTYHCVLSRLFRLLNLKFVRLLQIRGDVAMLEILVTSDSKLLGKTIGEIEEDTGAKVAVIRDGEFVVAKDAEIQEGDYLIAIGPRAYLQELTE</sequence>
<dbReference type="EMBL" id="CP000504">
    <property type="protein sequence ID" value="ABL88058.1"/>
    <property type="molecule type" value="Genomic_DNA"/>
</dbReference>
<dbReference type="GO" id="GO:0006813">
    <property type="term" value="P:potassium ion transport"/>
    <property type="evidence" value="ECO:0007669"/>
    <property type="project" value="InterPro"/>
</dbReference>
<evidence type="ECO:0000259" key="1">
    <source>
        <dbReference type="PROSITE" id="PS51202"/>
    </source>
</evidence>
<name>A1RSX6_PYRIL</name>
<evidence type="ECO:0000313" key="2">
    <source>
        <dbReference type="EMBL" id="ABL88058.1"/>
    </source>
</evidence>
<dbReference type="KEGG" id="pis:Pisl_0882"/>
<dbReference type="GO" id="GO:0008324">
    <property type="term" value="F:monoatomic cation transmembrane transporter activity"/>
    <property type="evidence" value="ECO:0007669"/>
    <property type="project" value="InterPro"/>
</dbReference>
<dbReference type="RefSeq" id="WP_011762633.1">
    <property type="nucleotide sequence ID" value="NC_008701.1"/>
</dbReference>
<protein>
    <submittedName>
        <fullName evidence="2">TrkA-C domain protein</fullName>
    </submittedName>
</protein>